<dbReference type="Proteomes" id="UP001489004">
    <property type="component" value="Unassembled WGS sequence"/>
</dbReference>
<sequence length="314" mass="34510">MRPISCKLNNQASRCSSQPAAVWGGAAAVLLSAPQAALAASLPGISGSNLFDMSSFTQPEPVLFPRKAVDQRFAVLLLRSTYDAVDALDFIAMDTFQVKFWKVRQSEYERYTLQYLPVRIRQGDLTDPNYLDFISFAQFLTISREIPNGRQVFQEYCVDCETQTRLVTRDPKLQDNASLPLAVQQKAGDLIYQNLRAGFQGEAFDVPGPCPSGASTADLVQGVQQLMNVFVDRGFALKAQVRPTDSTGACSTFKVRLDGPANLWGLGALTSQRALLTNAYDALAVEAFLRASGRNAVYSSRRTDTAVEQTWTLL</sequence>
<proteinExistence type="predicted"/>
<dbReference type="EMBL" id="JALJOR010000012">
    <property type="protein sequence ID" value="KAK9807874.1"/>
    <property type="molecule type" value="Genomic_DNA"/>
</dbReference>
<evidence type="ECO:0000313" key="2">
    <source>
        <dbReference type="Proteomes" id="UP001489004"/>
    </source>
</evidence>
<protein>
    <submittedName>
        <fullName evidence="1">Uncharacterized protein</fullName>
    </submittedName>
</protein>
<reference evidence="1 2" key="1">
    <citation type="journal article" date="2024" name="Nat. Commun.">
        <title>Phylogenomics reveals the evolutionary origins of lichenization in chlorophyte algae.</title>
        <authorList>
            <person name="Puginier C."/>
            <person name="Libourel C."/>
            <person name="Otte J."/>
            <person name="Skaloud P."/>
            <person name="Haon M."/>
            <person name="Grisel S."/>
            <person name="Petersen M."/>
            <person name="Berrin J.G."/>
            <person name="Delaux P.M."/>
            <person name="Dal Grande F."/>
            <person name="Keller J."/>
        </authorList>
    </citation>
    <scope>NUCLEOTIDE SEQUENCE [LARGE SCALE GENOMIC DNA]</scope>
    <source>
        <strain evidence="1 2">SAG 2043</strain>
    </source>
</reference>
<dbReference type="AlphaFoldDB" id="A0AAW1PI52"/>
<name>A0AAW1PI52_9CHLO</name>
<keyword evidence="2" id="KW-1185">Reference proteome</keyword>
<gene>
    <name evidence="1" type="ORF">WJX72_011848</name>
</gene>
<evidence type="ECO:0000313" key="1">
    <source>
        <dbReference type="EMBL" id="KAK9807874.1"/>
    </source>
</evidence>
<organism evidence="1 2">
    <name type="scientific">[Myrmecia] bisecta</name>
    <dbReference type="NCBI Taxonomy" id="41462"/>
    <lineage>
        <taxon>Eukaryota</taxon>
        <taxon>Viridiplantae</taxon>
        <taxon>Chlorophyta</taxon>
        <taxon>core chlorophytes</taxon>
        <taxon>Trebouxiophyceae</taxon>
        <taxon>Trebouxiales</taxon>
        <taxon>Trebouxiaceae</taxon>
        <taxon>Myrmecia</taxon>
    </lineage>
</organism>
<accession>A0AAW1PI52</accession>
<comment type="caution">
    <text evidence="1">The sequence shown here is derived from an EMBL/GenBank/DDBJ whole genome shotgun (WGS) entry which is preliminary data.</text>
</comment>